<feature type="region of interest" description="Disordered" evidence="1">
    <location>
        <begin position="1"/>
        <end position="31"/>
    </location>
</feature>
<accession>A0AAN9I7G2</accession>
<feature type="compositionally biased region" description="Basic and acidic residues" evidence="1">
    <location>
        <begin position="75"/>
        <end position="87"/>
    </location>
</feature>
<sequence>MAKKRGRPTNTTPSTTTHDSAQKQSISDSVPLDLETLDDLDIDSLMPKQTEKVLTALDEIRLRIFEKAGSGSGSNKEDEGNKEKQTPVRESTPSQKPDQPNSENENPWTKKLTE</sequence>
<evidence type="ECO:0000313" key="2">
    <source>
        <dbReference type="EMBL" id="KAK7267729.1"/>
    </source>
</evidence>
<feature type="compositionally biased region" description="Polar residues" evidence="1">
    <location>
        <begin position="18"/>
        <end position="28"/>
    </location>
</feature>
<proteinExistence type="predicted"/>
<feature type="region of interest" description="Disordered" evidence="1">
    <location>
        <begin position="66"/>
        <end position="114"/>
    </location>
</feature>
<feature type="compositionally biased region" description="Polar residues" evidence="1">
    <location>
        <begin position="88"/>
        <end position="107"/>
    </location>
</feature>
<organism evidence="2 3">
    <name type="scientific">Crotalaria pallida</name>
    <name type="common">Smooth rattlebox</name>
    <name type="synonym">Crotalaria striata</name>
    <dbReference type="NCBI Taxonomy" id="3830"/>
    <lineage>
        <taxon>Eukaryota</taxon>
        <taxon>Viridiplantae</taxon>
        <taxon>Streptophyta</taxon>
        <taxon>Embryophyta</taxon>
        <taxon>Tracheophyta</taxon>
        <taxon>Spermatophyta</taxon>
        <taxon>Magnoliopsida</taxon>
        <taxon>eudicotyledons</taxon>
        <taxon>Gunneridae</taxon>
        <taxon>Pentapetalae</taxon>
        <taxon>rosids</taxon>
        <taxon>fabids</taxon>
        <taxon>Fabales</taxon>
        <taxon>Fabaceae</taxon>
        <taxon>Papilionoideae</taxon>
        <taxon>50 kb inversion clade</taxon>
        <taxon>genistoids sensu lato</taxon>
        <taxon>core genistoids</taxon>
        <taxon>Crotalarieae</taxon>
        <taxon>Crotalaria</taxon>
    </lineage>
</organism>
<reference evidence="2 3" key="1">
    <citation type="submission" date="2024-01" db="EMBL/GenBank/DDBJ databases">
        <title>The genomes of 5 underutilized Papilionoideae crops provide insights into root nodulation and disease resistanc.</title>
        <authorList>
            <person name="Yuan L."/>
        </authorList>
    </citation>
    <scope>NUCLEOTIDE SEQUENCE [LARGE SCALE GENOMIC DNA]</scope>
    <source>
        <strain evidence="2">ZHUSHIDOU_FW_LH</strain>
        <tissue evidence="2">Leaf</tissue>
    </source>
</reference>
<dbReference type="Proteomes" id="UP001372338">
    <property type="component" value="Unassembled WGS sequence"/>
</dbReference>
<dbReference type="EMBL" id="JAYWIO010000004">
    <property type="protein sequence ID" value="KAK7267729.1"/>
    <property type="molecule type" value="Genomic_DNA"/>
</dbReference>
<feature type="compositionally biased region" description="Low complexity" evidence="1">
    <location>
        <begin position="8"/>
        <end position="17"/>
    </location>
</feature>
<name>A0AAN9I7G2_CROPI</name>
<dbReference type="AlphaFoldDB" id="A0AAN9I7G2"/>
<evidence type="ECO:0000256" key="1">
    <source>
        <dbReference type="SAM" id="MobiDB-lite"/>
    </source>
</evidence>
<protein>
    <submittedName>
        <fullName evidence="2">Uncharacterized protein</fullName>
    </submittedName>
</protein>
<comment type="caution">
    <text evidence="2">The sequence shown here is derived from an EMBL/GenBank/DDBJ whole genome shotgun (WGS) entry which is preliminary data.</text>
</comment>
<evidence type="ECO:0000313" key="3">
    <source>
        <dbReference type="Proteomes" id="UP001372338"/>
    </source>
</evidence>
<keyword evidence="3" id="KW-1185">Reference proteome</keyword>
<gene>
    <name evidence="2" type="ORF">RIF29_20408</name>
</gene>